<accession>A0A0N4ZND9</accession>
<keyword evidence="1" id="KW-0812">Transmembrane</keyword>
<protein>
    <submittedName>
        <fullName evidence="3">RING-type domain-containing protein</fullName>
    </submittedName>
</protein>
<feature type="transmembrane region" description="Helical" evidence="1">
    <location>
        <begin position="7"/>
        <end position="30"/>
    </location>
</feature>
<evidence type="ECO:0000256" key="1">
    <source>
        <dbReference type="SAM" id="Phobius"/>
    </source>
</evidence>
<proteinExistence type="predicted"/>
<evidence type="ECO:0000313" key="3">
    <source>
        <dbReference type="WBParaSite" id="PTRK_0001005300.1"/>
    </source>
</evidence>
<keyword evidence="1" id="KW-0472">Membrane</keyword>
<dbReference type="WBParaSite" id="PTRK_0001005300.1">
    <property type="protein sequence ID" value="PTRK_0001005300.1"/>
    <property type="gene ID" value="PTRK_0001005300"/>
</dbReference>
<organism evidence="2 3">
    <name type="scientific">Parastrongyloides trichosuri</name>
    <name type="common">Possum-specific nematode worm</name>
    <dbReference type="NCBI Taxonomy" id="131310"/>
    <lineage>
        <taxon>Eukaryota</taxon>
        <taxon>Metazoa</taxon>
        <taxon>Ecdysozoa</taxon>
        <taxon>Nematoda</taxon>
        <taxon>Chromadorea</taxon>
        <taxon>Rhabditida</taxon>
        <taxon>Tylenchina</taxon>
        <taxon>Panagrolaimomorpha</taxon>
        <taxon>Strongyloidoidea</taxon>
        <taxon>Strongyloididae</taxon>
        <taxon>Parastrongyloides</taxon>
    </lineage>
</organism>
<reference evidence="3" key="1">
    <citation type="submission" date="2017-02" db="UniProtKB">
        <authorList>
            <consortium name="WormBaseParasite"/>
        </authorList>
    </citation>
    <scope>IDENTIFICATION</scope>
</reference>
<dbReference type="Gene3D" id="2.120.10.30">
    <property type="entry name" value="TolB, C-terminal domain"/>
    <property type="match status" value="1"/>
</dbReference>
<keyword evidence="2" id="KW-1185">Reference proteome</keyword>
<evidence type="ECO:0000313" key="2">
    <source>
        <dbReference type="Proteomes" id="UP000038045"/>
    </source>
</evidence>
<dbReference type="SUPFAM" id="SSF63825">
    <property type="entry name" value="YWTD domain"/>
    <property type="match status" value="1"/>
</dbReference>
<keyword evidence="1" id="KW-1133">Transmembrane helix</keyword>
<dbReference type="Proteomes" id="UP000038045">
    <property type="component" value="Unplaced"/>
</dbReference>
<dbReference type="InterPro" id="IPR011042">
    <property type="entry name" value="6-blade_b-propeller_TolB-like"/>
</dbReference>
<name>A0A0N4ZND9_PARTI</name>
<dbReference type="AlphaFoldDB" id="A0A0N4ZND9"/>
<sequence>MKSCTLIFIIFSTVVVLTFFGLIIALILPWNDESPKNSIKSNYFDSSKDDGMKNKKYHESDVRRKPININILNPTTISPIDAAIIQQIVETGILENSGKVNDVTTKQTLTTLNVTETPSTTTEMATTTTTTTELTTLKITEIPKTSTPEIINDNMFMTTTTSRFQTRRRNRLREKAVTIMLSNSLLKKFMKTENDFEDALNTLPPIKETTTIQSITFPQNPIIIDESNIPIDFSELSKIGVSKIENEESPFEALQRKQQTSGNNINRISIKPVTLPTFEMSQRTIKVNEISPLQTLPPSIIITTTFKPTTKNSIITDIKKESILTTSTILTTQLPLISTSTNETTISNNNNKYIPLNLISLIESPSSIKPSGMVIVDDILFLGKISGFIELYNKTSLTYLGNIKTNITTNQINILSDDTLVISEANNNTLNLVNFEGDVINRLSLPYKNKGISVNQDMIFVLPSSDDEIFIYNTDLTLYKSIEFTNIQEEICNFLAPTSQYIYVACESHIKKINYDGELIKEIGKNGGRYINEIKYDYRTNTLYAIENNKPIIHAFNEDTGEHYKLSFGEKNDLTLFNDIILEEDKLYGSDFTNNQIKIFNFDVNLLNEN</sequence>